<dbReference type="AlphaFoldDB" id="A0A179U7T8"/>
<keyword evidence="3" id="KW-1185">Reference proteome</keyword>
<organism evidence="2 3">
    <name type="scientific">Blastomyces gilchristii (strain SLH14081)</name>
    <name type="common">Blastomyces dermatitidis</name>
    <dbReference type="NCBI Taxonomy" id="559298"/>
    <lineage>
        <taxon>Eukaryota</taxon>
        <taxon>Fungi</taxon>
        <taxon>Dikarya</taxon>
        <taxon>Ascomycota</taxon>
        <taxon>Pezizomycotina</taxon>
        <taxon>Eurotiomycetes</taxon>
        <taxon>Eurotiomycetidae</taxon>
        <taxon>Onygenales</taxon>
        <taxon>Ajellomycetaceae</taxon>
        <taxon>Blastomyces</taxon>
    </lineage>
</organism>
<sequence>MAAMFQEAVVSTVLHIQHLCADKPRVGASQMDLDLNLRIQSPSSSVCQIGRLRVSLTTQCASRHRQSENYQPRERVFISSALFLVRSDNRADSYEKDHYSVTVWAILPMRYYIEHSFGQLPGIDSAPLVLYQTTYAYSGTSGKSKPRESQPTYVRSTTNSLPCQGGPPAFSEWDLPIQTRVFQDEIWPFPGPTLFNFNAGGFMHALIAWLL</sequence>
<gene>
    <name evidence="2" type="ORF">BDBG_00659</name>
</gene>
<evidence type="ECO:0000256" key="1">
    <source>
        <dbReference type="SAM" id="MobiDB-lite"/>
    </source>
</evidence>
<dbReference type="KEGG" id="bgh:BDBG_00659"/>
<feature type="region of interest" description="Disordered" evidence="1">
    <location>
        <begin position="138"/>
        <end position="160"/>
    </location>
</feature>
<name>A0A179U7T8_BLAGS</name>
<accession>A0A179U7T8</accession>
<dbReference type="Proteomes" id="UP000002038">
    <property type="component" value="Unassembled WGS sequence"/>
</dbReference>
<dbReference type="RefSeq" id="XP_031575944.1">
    <property type="nucleotide sequence ID" value="XM_031719986.1"/>
</dbReference>
<dbReference type="GeneID" id="8510803"/>
<dbReference type="EMBL" id="GG657448">
    <property type="protein sequence ID" value="OAT04024.1"/>
    <property type="molecule type" value="Genomic_DNA"/>
</dbReference>
<proteinExistence type="predicted"/>
<evidence type="ECO:0000313" key="3">
    <source>
        <dbReference type="Proteomes" id="UP000002038"/>
    </source>
</evidence>
<dbReference type="VEuPathDB" id="FungiDB:BDBG_00659"/>
<protein>
    <submittedName>
        <fullName evidence="2">Uncharacterized protein</fullName>
    </submittedName>
</protein>
<reference evidence="3" key="1">
    <citation type="journal article" date="2015" name="PLoS Genet.">
        <title>The dynamic genome and transcriptome of the human fungal pathogen Blastomyces and close relative Emmonsia.</title>
        <authorList>
            <person name="Munoz J.F."/>
            <person name="Gauthier G.M."/>
            <person name="Desjardins C.A."/>
            <person name="Gallo J.E."/>
            <person name="Holder J."/>
            <person name="Sullivan T.D."/>
            <person name="Marty A.J."/>
            <person name="Carmen J.C."/>
            <person name="Chen Z."/>
            <person name="Ding L."/>
            <person name="Gujja S."/>
            <person name="Magrini V."/>
            <person name="Misas E."/>
            <person name="Mitreva M."/>
            <person name="Priest M."/>
            <person name="Saif S."/>
            <person name="Whiston E.A."/>
            <person name="Young S."/>
            <person name="Zeng Q."/>
            <person name="Goldman W.E."/>
            <person name="Mardis E.R."/>
            <person name="Taylor J.W."/>
            <person name="McEwen J.G."/>
            <person name="Clay O.K."/>
            <person name="Klein B.S."/>
            <person name="Cuomo C.A."/>
        </authorList>
    </citation>
    <scope>NUCLEOTIDE SEQUENCE [LARGE SCALE GENOMIC DNA]</scope>
    <source>
        <strain evidence="3">SLH14081</strain>
    </source>
</reference>
<evidence type="ECO:0000313" key="2">
    <source>
        <dbReference type="EMBL" id="OAT04024.1"/>
    </source>
</evidence>